<comment type="cofactor">
    <cofactor evidence="7">
        <name>Zn(2+)</name>
        <dbReference type="ChEBI" id="CHEBI:29105"/>
    </cofactor>
    <text evidence="7">Binds 1 zinc ion.</text>
</comment>
<evidence type="ECO:0000256" key="5">
    <source>
        <dbReference type="ARBA" id="ARBA00022801"/>
    </source>
</evidence>
<dbReference type="EC" id="3.1.-.-" evidence="7"/>
<dbReference type="SUPFAM" id="SSF55486">
    <property type="entry name" value="Metalloproteases ('zincins'), catalytic domain"/>
    <property type="match status" value="1"/>
</dbReference>
<dbReference type="NCBIfam" id="TIGR00043">
    <property type="entry name" value="rRNA maturation RNase YbeY"/>
    <property type="match status" value="1"/>
</dbReference>
<evidence type="ECO:0000256" key="6">
    <source>
        <dbReference type="ARBA" id="ARBA00022833"/>
    </source>
</evidence>
<keyword evidence="2 7" id="KW-0540">Nuclease</keyword>
<organism evidence="8 9">
    <name type="scientific">Maribacter aquimaris</name>
    <dbReference type="NCBI Taxonomy" id="2737171"/>
    <lineage>
        <taxon>Bacteria</taxon>
        <taxon>Pseudomonadati</taxon>
        <taxon>Bacteroidota</taxon>
        <taxon>Flavobacteriia</taxon>
        <taxon>Flavobacteriales</taxon>
        <taxon>Flavobacteriaceae</taxon>
        <taxon>Maribacter</taxon>
    </lineage>
</organism>
<dbReference type="RefSeq" id="WP_188245161.1">
    <property type="nucleotide sequence ID" value="NZ_JABTCF010000014.1"/>
</dbReference>
<feature type="binding site" evidence="7">
    <location>
        <position position="115"/>
    </location>
    <ligand>
        <name>Zn(2+)</name>
        <dbReference type="ChEBI" id="CHEBI:29105"/>
        <note>catalytic</note>
    </ligand>
</feature>
<feature type="binding site" evidence="7">
    <location>
        <position position="105"/>
    </location>
    <ligand>
        <name>Zn(2+)</name>
        <dbReference type="ChEBI" id="CHEBI:29105"/>
        <note>catalytic</note>
    </ligand>
</feature>
<dbReference type="PANTHER" id="PTHR46986:SF1">
    <property type="entry name" value="ENDORIBONUCLEASE YBEY, CHLOROPLASTIC"/>
    <property type="match status" value="1"/>
</dbReference>
<keyword evidence="4 7" id="KW-0255">Endonuclease</keyword>
<evidence type="ECO:0000256" key="3">
    <source>
        <dbReference type="ARBA" id="ARBA00022723"/>
    </source>
</evidence>
<dbReference type="HAMAP" id="MF_00009">
    <property type="entry name" value="Endoribonucl_YbeY"/>
    <property type="match status" value="1"/>
</dbReference>
<keyword evidence="6 7" id="KW-0862">Zinc</keyword>
<keyword evidence="7" id="KW-0690">Ribosome biogenesis</keyword>
<comment type="similarity">
    <text evidence="1 7">Belongs to the endoribonuclease YbeY family.</text>
</comment>
<evidence type="ECO:0000313" key="9">
    <source>
        <dbReference type="Proteomes" id="UP001166021"/>
    </source>
</evidence>
<evidence type="ECO:0000256" key="1">
    <source>
        <dbReference type="ARBA" id="ARBA00010875"/>
    </source>
</evidence>
<dbReference type="Gene3D" id="3.40.390.30">
    <property type="entry name" value="Metalloproteases ('zincins'), catalytic domain"/>
    <property type="match status" value="1"/>
</dbReference>
<keyword evidence="9" id="KW-1185">Reference proteome</keyword>
<keyword evidence="7" id="KW-0698">rRNA processing</keyword>
<feature type="binding site" evidence="7">
    <location>
        <position position="109"/>
    </location>
    <ligand>
        <name>Zn(2+)</name>
        <dbReference type="ChEBI" id="CHEBI:29105"/>
        <note>catalytic</note>
    </ligand>
</feature>
<dbReference type="Proteomes" id="UP001166021">
    <property type="component" value="Unassembled WGS sequence"/>
</dbReference>
<sequence length="140" mass="16784">MINFFYETDFILDSEPNYIHWLNRVVDSEAFSVGEINYIFCDDEYLLKVNQQYLNHDTYTDIITFDYREGDIISGDILISVERVRENANSFKGCFKTELLRVMAHGLLHIMDYNDKMEEDIKMMRSKEEEKIKLFHVEQM</sequence>
<evidence type="ECO:0000313" key="8">
    <source>
        <dbReference type="EMBL" id="MBD0779721.1"/>
    </source>
</evidence>
<gene>
    <name evidence="7 8" type="primary">ybeY</name>
    <name evidence="8" type="ORF">HPE56_18110</name>
</gene>
<protein>
    <recommendedName>
        <fullName evidence="7">Endoribonuclease YbeY</fullName>
        <ecNumber evidence="7">3.1.-.-</ecNumber>
    </recommendedName>
</protein>
<dbReference type="InterPro" id="IPR002036">
    <property type="entry name" value="YbeY"/>
</dbReference>
<dbReference type="PANTHER" id="PTHR46986">
    <property type="entry name" value="ENDORIBONUCLEASE YBEY, CHLOROPLASTIC"/>
    <property type="match status" value="1"/>
</dbReference>
<comment type="caution">
    <text evidence="8">The sequence shown here is derived from an EMBL/GenBank/DDBJ whole genome shotgun (WGS) entry which is preliminary data.</text>
</comment>
<comment type="subcellular location">
    <subcellularLocation>
        <location evidence="7">Cytoplasm</location>
    </subcellularLocation>
</comment>
<reference evidence="8" key="1">
    <citation type="submission" date="2020-05" db="EMBL/GenBank/DDBJ databases">
        <title>The draft genome sequence of Maribacter sp. ANRC-HE7.</title>
        <authorList>
            <person name="Mu L."/>
        </authorList>
    </citation>
    <scope>NUCLEOTIDE SEQUENCE</scope>
    <source>
        <strain evidence="8">ANRC-HE7</strain>
    </source>
</reference>
<keyword evidence="7" id="KW-0963">Cytoplasm</keyword>
<evidence type="ECO:0000256" key="2">
    <source>
        <dbReference type="ARBA" id="ARBA00022722"/>
    </source>
</evidence>
<comment type="function">
    <text evidence="7">Single strand-specific metallo-endoribonuclease involved in late-stage 70S ribosome quality control and in maturation of the 3' terminus of the 16S rRNA.</text>
</comment>
<keyword evidence="3 7" id="KW-0479">Metal-binding</keyword>
<dbReference type="EMBL" id="JABTCF010000014">
    <property type="protein sequence ID" value="MBD0779721.1"/>
    <property type="molecule type" value="Genomic_DNA"/>
</dbReference>
<accession>A0ABR7V8X1</accession>
<dbReference type="InterPro" id="IPR023091">
    <property type="entry name" value="MetalPrtase_cat_dom_sf_prd"/>
</dbReference>
<keyword evidence="5 7" id="KW-0378">Hydrolase</keyword>
<proteinExistence type="inferred from homology"/>
<evidence type="ECO:0000256" key="7">
    <source>
        <dbReference type="HAMAP-Rule" id="MF_00009"/>
    </source>
</evidence>
<dbReference type="Pfam" id="PF02130">
    <property type="entry name" value="YbeY"/>
    <property type="match status" value="1"/>
</dbReference>
<evidence type="ECO:0000256" key="4">
    <source>
        <dbReference type="ARBA" id="ARBA00022759"/>
    </source>
</evidence>
<name>A0ABR7V8X1_9FLAO</name>